<dbReference type="Proteomes" id="UP000219353">
    <property type="component" value="Unassembled WGS sequence"/>
</dbReference>
<keyword evidence="3" id="KW-1185">Reference proteome</keyword>
<organism evidence="2 3">
    <name type="scientific">Arsukibacterium tuosuense</name>
    <dbReference type="NCBI Taxonomy" id="1323745"/>
    <lineage>
        <taxon>Bacteria</taxon>
        <taxon>Pseudomonadati</taxon>
        <taxon>Pseudomonadota</taxon>
        <taxon>Gammaproteobacteria</taxon>
        <taxon>Chromatiales</taxon>
        <taxon>Chromatiaceae</taxon>
        <taxon>Arsukibacterium</taxon>
    </lineage>
</organism>
<keyword evidence="1" id="KW-0732">Signal</keyword>
<proteinExistence type="predicted"/>
<reference evidence="3" key="1">
    <citation type="submission" date="2017-09" db="EMBL/GenBank/DDBJ databases">
        <authorList>
            <person name="Varghese N."/>
            <person name="Submissions S."/>
        </authorList>
    </citation>
    <scope>NUCLEOTIDE SEQUENCE [LARGE SCALE GENOMIC DNA]</scope>
    <source>
        <strain evidence="3">CGMCC 1.12461</strain>
    </source>
</reference>
<evidence type="ECO:0000256" key="1">
    <source>
        <dbReference type="SAM" id="SignalP"/>
    </source>
</evidence>
<feature type="chain" id="PRO_5012063474" evidence="1">
    <location>
        <begin position="24"/>
        <end position="108"/>
    </location>
</feature>
<dbReference type="AlphaFoldDB" id="A0A285ITQ8"/>
<feature type="signal peptide" evidence="1">
    <location>
        <begin position="1"/>
        <end position="23"/>
    </location>
</feature>
<protein>
    <submittedName>
        <fullName evidence="2">Uncharacterized protein</fullName>
    </submittedName>
</protein>
<name>A0A285ITQ8_9GAMM</name>
<gene>
    <name evidence="2" type="ORF">SAMN06297280_1842</name>
</gene>
<accession>A0A285ITQ8</accession>
<dbReference type="OrthoDB" id="5772532at2"/>
<evidence type="ECO:0000313" key="2">
    <source>
        <dbReference type="EMBL" id="SNY51410.1"/>
    </source>
</evidence>
<dbReference type="RefSeq" id="WP_097111090.1">
    <property type="nucleotide sequence ID" value="NZ_OBEB01000003.1"/>
</dbReference>
<evidence type="ECO:0000313" key="3">
    <source>
        <dbReference type="Proteomes" id="UP000219353"/>
    </source>
</evidence>
<dbReference type="EMBL" id="OBEB01000003">
    <property type="protein sequence ID" value="SNY51410.1"/>
    <property type="molecule type" value="Genomic_DNA"/>
</dbReference>
<sequence length="108" mass="11678">MRWFSSFAILVYLSLLCSPQAMAVHDSRLSPLADTQLQGLHPAINSALNQKTLVADDADDEPKVAIAVVNYGSYQLVLCTKPAAAYRTTSSCVAQTHQARAPPVFSSR</sequence>